<accession>F4C813</accession>
<reference evidence="1" key="1">
    <citation type="submission" date="2011-03" db="EMBL/GenBank/DDBJ databases">
        <title>Complete sequence of Sphingobacterium sp. 21.</title>
        <authorList>
            <consortium name="US DOE Joint Genome Institute"/>
            <person name="Lucas S."/>
            <person name="Copeland A."/>
            <person name="Lapidus A."/>
            <person name="Cheng J.-F."/>
            <person name="Goodwin L."/>
            <person name="Pitluck S."/>
            <person name="Davenport K."/>
            <person name="Detter J.C."/>
            <person name="Han C."/>
            <person name="Tapia R."/>
            <person name="Land M."/>
            <person name="Hauser L."/>
            <person name="Kyrpides N."/>
            <person name="Ivanova N."/>
            <person name="Ovchinnikova G."/>
            <person name="Pagani I."/>
            <person name="Siebers A.K."/>
            <person name="Allgaier M."/>
            <person name="Thelen M.P."/>
            <person name="Hugenholtz P."/>
            <person name="Woyke T."/>
        </authorList>
    </citation>
    <scope>NUCLEOTIDE SEQUENCE</scope>
    <source>
        <strain evidence="1">21</strain>
    </source>
</reference>
<dbReference type="AlphaFoldDB" id="F4C813"/>
<protein>
    <submittedName>
        <fullName evidence="1">Uncharacterized protein</fullName>
    </submittedName>
</protein>
<proteinExistence type="predicted"/>
<evidence type="ECO:0000313" key="1">
    <source>
        <dbReference type="EMBL" id="ADZ77150.1"/>
    </source>
</evidence>
<dbReference type="KEGG" id="shg:Sph21_0568"/>
<organism evidence="1">
    <name type="scientific">Sphingobacterium sp. (strain 21)</name>
    <dbReference type="NCBI Taxonomy" id="743722"/>
    <lineage>
        <taxon>Bacteria</taxon>
        <taxon>Pseudomonadati</taxon>
        <taxon>Bacteroidota</taxon>
        <taxon>Sphingobacteriia</taxon>
        <taxon>Sphingobacteriales</taxon>
        <taxon>Sphingobacteriaceae</taxon>
        <taxon>Sphingobacterium</taxon>
    </lineage>
</organism>
<dbReference type="HOGENOM" id="CLU_3048110_0_0_10"/>
<gene>
    <name evidence="1" type="ordered locus">Sph21_0568</name>
</gene>
<name>F4C813_SPHS2</name>
<sequence length="54" mass="6147">MPFLLSFRISHMRKAIRGMAKMPKKNKLGAPIVNSIMRNGLITYIPASKWGNFL</sequence>
<dbReference type="EMBL" id="CP002584">
    <property type="protein sequence ID" value="ADZ77150.1"/>
    <property type="molecule type" value="Genomic_DNA"/>
</dbReference>